<evidence type="ECO:0000313" key="2">
    <source>
        <dbReference type="Proteomes" id="UP001317822"/>
    </source>
</evidence>
<organism evidence="1 2">
    <name type="scientific">Lysobacter auxotrophicus</name>
    <dbReference type="NCBI Taxonomy" id="2992573"/>
    <lineage>
        <taxon>Bacteria</taxon>
        <taxon>Pseudomonadati</taxon>
        <taxon>Pseudomonadota</taxon>
        <taxon>Gammaproteobacteria</taxon>
        <taxon>Lysobacterales</taxon>
        <taxon>Lysobacteraceae</taxon>
        <taxon>Lysobacter</taxon>
    </lineage>
</organism>
<sequence length="259" mass="28106">MPTLLLCIAALAVGCGGPPEDRSPDLQLLATDVHVAVARHTLVLPFVALADHAAGGMSFSLNRKADARHAAQRSTALLQETRDHGRQLALDLVSVTVHNYGASDFDVRRSQLCPRLSRQWARSVCDDSLGLIRRALPPGRFKLVDLARLRLDDPRGPANCLRDRKHTALPSVPGRGVIVCPALVFGGDEDEFHTAVVRIDGNLGAMWTVWRNGQNGESAQAMAAREGNAIALFVETALGEREDYPKLERGMCPLMRPGI</sequence>
<proteinExistence type="predicted"/>
<reference evidence="1 2" key="1">
    <citation type="journal article" date="2023" name="Int. J. Syst. Evol. Microbiol.">
        <title>Physiological and genomic analyses of cobalamin (vitamin B12)-auxotrophy of Lysobacter auxotrophicus sp. nov., a methionine-auxotrophic chitinolytic bacterium isolated from chitin-treated soil.</title>
        <authorList>
            <person name="Saito A."/>
            <person name="Dohra H."/>
            <person name="Hamada M."/>
            <person name="Moriuchi R."/>
            <person name="Kotsuchibashi Y."/>
            <person name="Mori K."/>
        </authorList>
    </citation>
    <scope>NUCLEOTIDE SEQUENCE [LARGE SCALE GENOMIC DNA]</scope>
    <source>
        <strain evidence="1 2">5-21a</strain>
    </source>
</reference>
<keyword evidence="2" id="KW-1185">Reference proteome</keyword>
<evidence type="ECO:0008006" key="3">
    <source>
        <dbReference type="Google" id="ProtNLM"/>
    </source>
</evidence>
<evidence type="ECO:0000313" key="1">
    <source>
        <dbReference type="EMBL" id="BDU18107.1"/>
    </source>
</evidence>
<gene>
    <name evidence="1" type="ORF">LA521A_33080</name>
</gene>
<accession>A0ABN6UNY2</accession>
<name>A0ABN6UNY2_9GAMM</name>
<protein>
    <recommendedName>
        <fullName evidence="3">DUF4136 domain-containing protein</fullName>
    </recommendedName>
</protein>
<dbReference type="EMBL" id="AP027041">
    <property type="protein sequence ID" value="BDU18107.1"/>
    <property type="molecule type" value="Genomic_DNA"/>
</dbReference>
<dbReference type="Proteomes" id="UP001317822">
    <property type="component" value="Chromosome"/>
</dbReference>